<dbReference type="InterPro" id="IPR002729">
    <property type="entry name" value="CRISPR-assoc_Cas1"/>
</dbReference>
<dbReference type="PANTHER" id="PTHR34353">
    <property type="entry name" value="CRISPR-ASSOCIATED ENDONUCLEASE CAS1 1"/>
    <property type="match status" value="1"/>
</dbReference>
<dbReference type="Pfam" id="PF01867">
    <property type="entry name" value="Cas_Cas1"/>
    <property type="match status" value="1"/>
</dbReference>
<evidence type="ECO:0000256" key="3">
    <source>
        <dbReference type="ARBA" id="ARBA00022759"/>
    </source>
</evidence>
<evidence type="ECO:0000256" key="1">
    <source>
        <dbReference type="ARBA" id="ARBA00022722"/>
    </source>
</evidence>
<comment type="similarity">
    <text evidence="8">Belongs to the CRISPR-associated endonuclease Cas1 family.</text>
</comment>
<dbReference type="RefSeq" id="WP_013178778.1">
    <property type="nucleotide sequence ID" value="NC_014221.1"/>
</dbReference>
<accession>D7CSJ5</accession>
<reference evidence="10 11" key="2">
    <citation type="journal article" date="2011" name="Stand. Genomic Sci.">
        <title>Complete genome sequence of Truepera radiovictrix type strain (RQ-24).</title>
        <authorList>
            <person name="Ivanova N."/>
            <person name="Rohde C."/>
            <person name="Munk C."/>
            <person name="Nolan M."/>
            <person name="Lucas S."/>
            <person name="Del Rio T.G."/>
            <person name="Tice H."/>
            <person name="Deshpande S."/>
            <person name="Cheng J.F."/>
            <person name="Tapia R."/>
            <person name="Han C."/>
            <person name="Goodwin L."/>
            <person name="Pitluck S."/>
            <person name="Liolios K."/>
            <person name="Mavromatis K."/>
            <person name="Mikhailova N."/>
            <person name="Pati A."/>
            <person name="Chen A."/>
            <person name="Palaniappan K."/>
            <person name="Land M."/>
            <person name="Hauser L."/>
            <person name="Chang Y.J."/>
            <person name="Jeffries C.D."/>
            <person name="Brambilla E."/>
            <person name="Rohde M."/>
            <person name="Goker M."/>
            <person name="Tindall B.J."/>
            <person name="Woyke T."/>
            <person name="Bristow J."/>
            <person name="Eisen J.A."/>
            <person name="Markowitz V."/>
            <person name="Hugenholtz P."/>
            <person name="Kyrpides N.C."/>
            <person name="Klenk H.P."/>
            <person name="Lapidus A."/>
        </authorList>
    </citation>
    <scope>NUCLEOTIDE SEQUENCE [LARGE SCALE GENOMIC DNA]</scope>
    <source>
        <strain evidence="11">DSM 17093 / CIP 108686 / LMG 22925 / RQ-24</strain>
    </source>
</reference>
<dbReference type="NCBIfam" id="TIGR03638">
    <property type="entry name" value="cas1_ECOLI"/>
    <property type="match status" value="1"/>
</dbReference>
<keyword evidence="2 8" id="KW-0479">Metal-binding</keyword>
<feature type="binding site" evidence="8">
    <location>
        <position position="223"/>
    </location>
    <ligand>
        <name>Mn(2+)</name>
        <dbReference type="ChEBI" id="CHEBI:29035"/>
    </ligand>
</feature>
<dbReference type="GO" id="GO:0016787">
    <property type="term" value="F:hydrolase activity"/>
    <property type="evidence" value="ECO:0007669"/>
    <property type="project" value="UniProtKB-KW"/>
</dbReference>
<dbReference type="NCBIfam" id="TIGR00287">
    <property type="entry name" value="cas1"/>
    <property type="match status" value="1"/>
</dbReference>
<dbReference type="GO" id="GO:0043571">
    <property type="term" value="P:maintenance of CRISPR repeat elements"/>
    <property type="evidence" value="ECO:0007669"/>
    <property type="project" value="UniProtKB-UniRule"/>
</dbReference>
<dbReference type="HOGENOM" id="CLU_077904_0_0_0"/>
<comment type="cofactor">
    <cofactor evidence="8">
        <name>Mg(2+)</name>
        <dbReference type="ChEBI" id="CHEBI:18420"/>
    </cofactor>
    <cofactor evidence="8">
        <name>Mn(2+)</name>
        <dbReference type="ChEBI" id="CHEBI:29035"/>
    </cofactor>
</comment>
<protein>
    <recommendedName>
        <fullName evidence="8">CRISPR-associated endonuclease Cas1</fullName>
        <ecNumber evidence="8">3.1.-.-</ecNumber>
    </recommendedName>
</protein>
<name>D7CSJ5_TRURR</name>
<dbReference type="GO" id="GO:0046872">
    <property type="term" value="F:metal ion binding"/>
    <property type="evidence" value="ECO:0007669"/>
    <property type="project" value="UniProtKB-UniRule"/>
</dbReference>
<dbReference type="GO" id="GO:0051607">
    <property type="term" value="P:defense response to virus"/>
    <property type="evidence" value="ECO:0007669"/>
    <property type="project" value="UniProtKB-UniRule"/>
</dbReference>
<evidence type="ECO:0000256" key="7">
    <source>
        <dbReference type="ARBA" id="ARBA00023125"/>
    </source>
</evidence>
<evidence type="ECO:0000256" key="8">
    <source>
        <dbReference type="HAMAP-Rule" id="MF_01470"/>
    </source>
</evidence>
<dbReference type="STRING" id="649638.Trad_2305"/>
<dbReference type="KEGG" id="tra:Trad_2305"/>
<organism evidence="10 11">
    <name type="scientific">Truepera radiovictrix (strain DSM 17093 / CIP 108686 / LMG 22925 / RQ-24)</name>
    <dbReference type="NCBI Taxonomy" id="649638"/>
    <lineage>
        <taxon>Bacteria</taxon>
        <taxon>Thermotogati</taxon>
        <taxon>Deinococcota</taxon>
        <taxon>Deinococci</taxon>
        <taxon>Trueperales</taxon>
        <taxon>Trueperaceae</taxon>
        <taxon>Truepera</taxon>
    </lineage>
</organism>
<dbReference type="InterPro" id="IPR042211">
    <property type="entry name" value="CRISPR-assoc_Cas1_N"/>
</dbReference>
<keyword evidence="11" id="KW-1185">Reference proteome</keyword>
<dbReference type="Gene3D" id="3.100.10.20">
    <property type="entry name" value="CRISPR-associated endonuclease Cas1, N-terminal domain"/>
    <property type="match status" value="1"/>
</dbReference>
<dbReference type="HAMAP" id="MF_01470">
    <property type="entry name" value="Cas1"/>
    <property type="match status" value="1"/>
</dbReference>
<evidence type="ECO:0000313" key="11">
    <source>
        <dbReference type="Proteomes" id="UP000000379"/>
    </source>
</evidence>
<dbReference type="EC" id="3.1.-.-" evidence="8"/>
<keyword evidence="3 8" id="KW-0255">Endonuclease</keyword>
<dbReference type="InterPro" id="IPR042206">
    <property type="entry name" value="CRISPR-assoc_Cas1_C"/>
</dbReference>
<dbReference type="Proteomes" id="UP000000379">
    <property type="component" value="Chromosome"/>
</dbReference>
<evidence type="ECO:0000313" key="10">
    <source>
        <dbReference type="EMBL" id="ADI15415.1"/>
    </source>
</evidence>
<evidence type="ECO:0000256" key="4">
    <source>
        <dbReference type="ARBA" id="ARBA00022801"/>
    </source>
</evidence>
<dbReference type="InterPro" id="IPR050646">
    <property type="entry name" value="Cas1"/>
</dbReference>
<dbReference type="PANTHER" id="PTHR34353:SF3">
    <property type="entry name" value="CRISPR-ASSOCIATED ENDONUCLEASE CAS1"/>
    <property type="match status" value="1"/>
</dbReference>
<keyword evidence="6 8" id="KW-0051">Antiviral defense</keyword>
<keyword evidence="5 8" id="KW-0460">Magnesium</keyword>
<dbReference type="AlphaFoldDB" id="D7CSJ5"/>
<evidence type="ECO:0000256" key="5">
    <source>
        <dbReference type="ARBA" id="ARBA00022842"/>
    </source>
</evidence>
<comment type="function">
    <text evidence="8">CRISPR (clustered regularly interspaced short palindromic repeat), is an adaptive immune system that provides protection against mobile genetic elements (viruses, transposable elements and conjugative plasmids). CRISPR clusters contain spacers, sequences complementary to antecedent mobile elements, and target invading nucleic acids. CRISPR clusters are transcribed and processed into CRISPR RNA (crRNA). Acts as a dsDNA endonuclease. Involved in the integration of spacer DNA into the CRISPR cassette.</text>
</comment>
<evidence type="ECO:0000256" key="9">
    <source>
        <dbReference type="SAM" id="MobiDB-lite"/>
    </source>
</evidence>
<dbReference type="eggNOG" id="COG1518">
    <property type="taxonomic scope" value="Bacteria"/>
</dbReference>
<dbReference type="OrthoDB" id="9777847at2"/>
<dbReference type="Gene3D" id="1.20.120.920">
    <property type="entry name" value="CRISPR-associated endonuclease Cas1, C-terminal domain"/>
    <property type="match status" value="1"/>
</dbReference>
<feature type="binding site" evidence="8">
    <location>
        <position position="143"/>
    </location>
    <ligand>
        <name>Mn(2+)</name>
        <dbReference type="ChEBI" id="CHEBI:29035"/>
    </ligand>
</feature>
<dbReference type="InterPro" id="IPR033641">
    <property type="entry name" value="Cas1_I-E"/>
</dbReference>
<feature type="compositionally biased region" description="Gly residues" evidence="9">
    <location>
        <begin position="300"/>
        <end position="313"/>
    </location>
</feature>
<dbReference type="EMBL" id="CP002049">
    <property type="protein sequence ID" value="ADI15415.1"/>
    <property type="molecule type" value="Genomic_DNA"/>
</dbReference>
<dbReference type="GO" id="GO:0003677">
    <property type="term" value="F:DNA binding"/>
    <property type="evidence" value="ECO:0007669"/>
    <property type="project" value="UniProtKB-KW"/>
</dbReference>
<sequence>MPYTTQNLKELPKFRDGLSYLYLEHGRIEQEDQAIAHYGPDGMTAVPAAALGVLMLGPGTSVTHAAIRALANNGCSVFWVGEEMVRFYACGLGETRSTQHLLRQVAAYSDHDTRLRVVKRLYALRFPEPLPEGLTLQQIRGYEGVRVRDTYAYWSRETGVPWYGRNYSRGNWTQADPINRAISAGAACLYGLCHAAIVSAGYSPALGFIHTGKQLSFVYDIADLYKAETLIPTAFKVVAESSEGVERRVRHTLRDQLREVKLLERVVADLHALFDDLELPDPYADDPSKPGELWDPAGNVAGGVIYGGDGAGEGAQEPEG</sequence>
<dbReference type="GO" id="GO:0004520">
    <property type="term" value="F:DNA endonuclease activity"/>
    <property type="evidence" value="ECO:0007669"/>
    <property type="project" value="InterPro"/>
</dbReference>
<evidence type="ECO:0000256" key="2">
    <source>
        <dbReference type="ARBA" id="ARBA00022723"/>
    </source>
</evidence>
<reference evidence="11" key="1">
    <citation type="submission" date="2010-05" db="EMBL/GenBank/DDBJ databases">
        <title>The complete genome of Truepera radiovictris DSM 17093.</title>
        <authorList>
            <consortium name="US DOE Joint Genome Institute (JGI-PGF)"/>
            <person name="Lucas S."/>
            <person name="Copeland A."/>
            <person name="Lapidus A."/>
            <person name="Glavina del Rio T."/>
            <person name="Dalin E."/>
            <person name="Tice H."/>
            <person name="Bruce D."/>
            <person name="Goodwin L."/>
            <person name="Pitluck S."/>
            <person name="Kyrpides N."/>
            <person name="Mavromatis K."/>
            <person name="Ovchinnikova G."/>
            <person name="Munk A.C."/>
            <person name="Detter J.C."/>
            <person name="Han C."/>
            <person name="Tapia R."/>
            <person name="Land M."/>
            <person name="Hauser L."/>
            <person name="Markowitz V."/>
            <person name="Cheng J.-F."/>
            <person name="Hugenholtz P."/>
            <person name="Woyke T."/>
            <person name="Wu D."/>
            <person name="Tindall B."/>
            <person name="Pomrenke H.G."/>
            <person name="Brambilla E."/>
            <person name="Klenk H.-P."/>
            <person name="Eisen J.A."/>
        </authorList>
    </citation>
    <scope>NUCLEOTIDE SEQUENCE [LARGE SCALE GENOMIC DNA]</scope>
    <source>
        <strain evidence="11">DSM 17093 / CIP 108686 / LMG 22925 / RQ-24</strain>
    </source>
</reference>
<gene>
    <name evidence="8" type="primary">cas1</name>
    <name evidence="10" type="ordered locus">Trad_2305</name>
</gene>
<feature type="region of interest" description="Disordered" evidence="9">
    <location>
        <begin position="300"/>
        <end position="320"/>
    </location>
</feature>
<keyword evidence="1 8" id="KW-0540">Nuclease</keyword>
<feature type="binding site" evidence="8">
    <location>
        <position position="210"/>
    </location>
    <ligand>
        <name>Mn(2+)</name>
        <dbReference type="ChEBI" id="CHEBI:29035"/>
    </ligand>
</feature>
<dbReference type="CDD" id="cd09719">
    <property type="entry name" value="Cas1_I-E"/>
    <property type="match status" value="1"/>
</dbReference>
<keyword evidence="8" id="KW-0464">Manganese</keyword>
<dbReference type="InterPro" id="IPR019851">
    <property type="entry name" value="CRISPR-assoc_Cas1_ECOLI"/>
</dbReference>
<evidence type="ECO:0000256" key="6">
    <source>
        <dbReference type="ARBA" id="ARBA00023118"/>
    </source>
</evidence>
<keyword evidence="7 8" id="KW-0238">DNA-binding</keyword>
<keyword evidence="4 8" id="KW-0378">Hydrolase</keyword>
<comment type="subunit">
    <text evidence="8">Homodimer, forms a heterotetramer with a Cas2 homodimer.</text>
</comment>
<proteinExistence type="inferred from homology"/>